<protein>
    <submittedName>
        <fullName evidence="1">Uncharacterized protein</fullName>
    </submittedName>
</protein>
<evidence type="ECO:0000313" key="1">
    <source>
        <dbReference type="Ensembl" id="ENSOMYP00000127165.1"/>
    </source>
</evidence>
<proteinExistence type="predicted"/>
<reference evidence="1" key="3">
    <citation type="submission" date="2025-09" db="UniProtKB">
        <authorList>
            <consortium name="Ensembl"/>
        </authorList>
    </citation>
    <scope>IDENTIFICATION</scope>
</reference>
<keyword evidence="2" id="KW-1185">Reference proteome</keyword>
<reference evidence="1" key="1">
    <citation type="submission" date="2020-07" db="EMBL/GenBank/DDBJ databases">
        <title>A long reads based de novo assembly of the rainbow trout Arlee double haploid line genome.</title>
        <authorList>
            <person name="Gao G."/>
            <person name="Palti Y."/>
        </authorList>
    </citation>
    <scope>NUCLEOTIDE SEQUENCE [LARGE SCALE GENOMIC DNA]</scope>
</reference>
<dbReference type="AlphaFoldDB" id="A0A8K9X393"/>
<dbReference type="Proteomes" id="UP000694395">
    <property type="component" value="Chromosome 2"/>
</dbReference>
<name>A0A8K9X393_ONCMY</name>
<organism evidence="1 2">
    <name type="scientific">Oncorhynchus mykiss</name>
    <name type="common">Rainbow trout</name>
    <name type="synonym">Salmo gairdneri</name>
    <dbReference type="NCBI Taxonomy" id="8022"/>
    <lineage>
        <taxon>Eukaryota</taxon>
        <taxon>Metazoa</taxon>
        <taxon>Chordata</taxon>
        <taxon>Craniata</taxon>
        <taxon>Vertebrata</taxon>
        <taxon>Euteleostomi</taxon>
        <taxon>Actinopterygii</taxon>
        <taxon>Neopterygii</taxon>
        <taxon>Teleostei</taxon>
        <taxon>Protacanthopterygii</taxon>
        <taxon>Salmoniformes</taxon>
        <taxon>Salmonidae</taxon>
        <taxon>Salmoninae</taxon>
        <taxon>Oncorhynchus</taxon>
    </lineage>
</organism>
<accession>A0A8K9X393</accession>
<evidence type="ECO:0000313" key="2">
    <source>
        <dbReference type="Proteomes" id="UP000694395"/>
    </source>
</evidence>
<dbReference type="Ensembl" id="ENSOMYT00000116864.1">
    <property type="protein sequence ID" value="ENSOMYP00000127165.1"/>
    <property type="gene ID" value="ENSOMYG00000048677.1"/>
</dbReference>
<sequence length="48" mass="5400">MRQDTTTIGYHEKGVKKNGVEGKIICPNILTDKSGLGEHYLPHYLCQL</sequence>
<reference evidence="1" key="2">
    <citation type="submission" date="2025-08" db="UniProtKB">
        <authorList>
            <consortium name="Ensembl"/>
        </authorList>
    </citation>
    <scope>IDENTIFICATION</scope>
</reference>